<proteinExistence type="predicted"/>
<dbReference type="Proteomes" id="UP000007129">
    <property type="component" value="Unassembled WGS sequence"/>
</dbReference>
<dbReference type="InParanoid" id="K2SYF0"/>
<dbReference type="HOGENOM" id="CLU_1731821_0_0_1"/>
<reference evidence="1 2" key="1">
    <citation type="journal article" date="2012" name="BMC Genomics">
        <title>Tools to kill: Genome of one of the most destructive plant pathogenic fungi Macrophomina phaseolina.</title>
        <authorList>
            <person name="Islam M.S."/>
            <person name="Haque M.S."/>
            <person name="Islam M.M."/>
            <person name="Emdad E.M."/>
            <person name="Halim A."/>
            <person name="Hossen Q.M.M."/>
            <person name="Hossain M.Z."/>
            <person name="Ahmed B."/>
            <person name="Rahim S."/>
            <person name="Rahman M.S."/>
            <person name="Alam M.M."/>
            <person name="Hou S."/>
            <person name="Wan X."/>
            <person name="Saito J.A."/>
            <person name="Alam M."/>
        </authorList>
    </citation>
    <scope>NUCLEOTIDE SEQUENCE [LARGE SCALE GENOMIC DNA]</scope>
    <source>
        <strain evidence="1 2">MS6</strain>
    </source>
</reference>
<evidence type="ECO:0000313" key="2">
    <source>
        <dbReference type="Proteomes" id="UP000007129"/>
    </source>
</evidence>
<name>K2SYF0_MACPH</name>
<gene>
    <name evidence="1" type="ORF">MPH_01098</name>
</gene>
<dbReference type="AlphaFoldDB" id="K2SYF0"/>
<protein>
    <submittedName>
        <fullName evidence="1">Uncharacterized protein</fullName>
    </submittedName>
</protein>
<accession>K2SYF0</accession>
<dbReference type="VEuPathDB" id="FungiDB:MPH_01098"/>
<evidence type="ECO:0000313" key="1">
    <source>
        <dbReference type="EMBL" id="EKG21590.1"/>
    </source>
</evidence>
<organism evidence="1 2">
    <name type="scientific">Macrophomina phaseolina (strain MS6)</name>
    <name type="common">Charcoal rot fungus</name>
    <dbReference type="NCBI Taxonomy" id="1126212"/>
    <lineage>
        <taxon>Eukaryota</taxon>
        <taxon>Fungi</taxon>
        <taxon>Dikarya</taxon>
        <taxon>Ascomycota</taxon>
        <taxon>Pezizomycotina</taxon>
        <taxon>Dothideomycetes</taxon>
        <taxon>Dothideomycetes incertae sedis</taxon>
        <taxon>Botryosphaeriales</taxon>
        <taxon>Botryosphaeriaceae</taxon>
        <taxon>Macrophomina</taxon>
    </lineage>
</organism>
<sequence length="151" mass="16746">MAKCRVLSFSSHPILHTCSLPHPLESPTHPRNDRRPHGILALASILSADVHCSTRYRNEGSSCAYVRVCYLTGEAINCFRHGEHAPFFSPAQQRQHHPSGPAGKLSVLCQMNEKKQRGVYIVVAPNSPKAKVADLSNLQEIYKKPVAQPTR</sequence>
<dbReference type="EMBL" id="AHHD01000046">
    <property type="protein sequence ID" value="EKG21590.1"/>
    <property type="molecule type" value="Genomic_DNA"/>
</dbReference>
<comment type="caution">
    <text evidence="1">The sequence shown here is derived from an EMBL/GenBank/DDBJ whole genome shotgun (WGS) entry which is preliminary data.</text>
</comment>